<protein>
    <recommendedName>
        <fullName evidence="3">Phage tail protein</fullName>
    </recommendedName>
</protein>
<gene>
    <name evidence="1" type="ORF">OCV61_02765</name>
</gene>
<dbReference type="EMBL" id="JAOQJL010000004">
    <property type="protein sequence ID" value="MCU6764329.1"/>
    <property type="molecule type" value="Genomic_DNA"/>
</dbReference>
<evidence type="ECO:0000313" key="1">
    <source>
        <dbReference type="EMBL" id="MCU6764329.1"/>
    </source>
</evidence>
<dbReference type="Proteomes" id="UP001652409">
    <property type="component" value="Unassembled WGS sequence"/>
</dbReference>
<proteinExistence type="predicted"/>
<evidence type="ECO:0000313" key="2">
    <source>
        <dbReference type="Proteomes" id="UP001652409"/>
    </source>
</evidence>
<name>A0ABT2TQ21_9FIRM</name>
<keyword evidence="2" id="KW-1185">Reference proteome</keyword>
<sequence>MAAKERFTLNSQTIWQPDKDLGYSLETTYTKDSTRSQGGTGHFTPMFTVEQFAYTASNVPVAEVTKILQIIGKGKSFTLHAFSPYYGEWRNALFYVGKGNLSIGVLSEDQKTISSLTFNMQGVKPL</sequence>
<accession>A0ABT2TQ21</accession>
<dbReference type="RefSeq" id="WP_158420566.1">
    <property type="nucleotide sequence ID" value="NZ_JAOQJL010000004.1"/>
</dbReference>
<evidence type="ECO:0008006" key="3">
    <source>
        <dbReference type="Google" id="ProtNLM"/>
    </source>
</evidence>
<reference evidence="1 2" key="1">
    <citation type="journal article" date="2021" name="ISME Commun">
        <title>Automated analysis of genomic sequences facilitates high-throughput and comprehensive description of bacteria.</title>
        <authorList>
            <person name="Hitch T.C.A."/>
        </authorList>
    </citation>
    <scope>NUCLEOTIDE SEQUENCE [LARGE SCALE GENOMIC DNA]</scope>
    <source>
        <strain evidence="1 2">Sanger_23</strain>
    </source>
</reference>
<organism evidence="1 2">
    <name type="scientific">Blautia ammoniilytica</name>
    <dbReference type="NCBI Taxonomy" id="2981782"/>
    <lineage>
        <taxon>Bacteria</taxon>
        <taxon>Bacillati</taxon>
        <taxon>Bacillota</taxon>
        <taxon>Clostridia</taxon>
        <taxon>Lachnospirales</taxon>
        <taxon>Lachnospiraceae</taxon>
        <taxon>Blautia</taxon>
    </lineage>
</organism>
<comment type="caution">
    <text evidence="1">The sequence shown here is derived from an EMBL/GenBank/DDBJ whole genome shotgun (WGS) entry which is preliminary data.</text>
</comment>